<name>A0A288Q8D0_9LACO</name>
<evidence type="ECO:0000313" key="1">
    <source>
        <dbReference type="EMBL" id="RDL01514.1"/>
    </source>
</evidence>
<dbReference type="EMBL" id="QRAS01000004">
    <property type="protein sequence ID" value="RDL01514.1"/>
    <property type="molecule type" value="Genomic_DNA"/>
</dbReference>
<proteinExistence type="predicted"/>
<keyword evidence="2" id="KW-1185">Reference proteome</keyword>
<organism evidence="1 2">
    <name type="scientific">Weissella soli</name>
    <dbReference type="NCBI Taxonomy" id="155866"/>
    <lineage>
        <taxon>Bacteria</taxon>
        <taxon>Bacillati</taxon>
        <taxon>Bacillota</taxon>
        <taxon>Bacilli</taxon>
        <taxon>Lactobacillales</taxon>
        <taxon>Lactobacillaceae</taxon>
        <taxon>Weissella</taxon>
    </lineage>
</organism>
<gene>
    <name evidence="1" type="ORF">DFP99_1420</name>
</gene>
<reference evidence="1 2" key="1">
    <citation type="submission" date="2018-07" db="EMBL/GenBank/DDBJ databases">
        <title>Genomic Encyclopedia of Type Strains, Phase III (KMG-III): the genomes of soil and plant-associated and newly described type strains.</title>
        <authorList>
            <person name="Whitman W."/>
        </authorList>
    </citation>
    <scope>NUCLEOTIDE SEQUENCE [LARGE SCALE GENOMIC DNA]</scope>
    <source>
        <strain evidence="1 2">CECT 7031</strain>
    </source>
</reference>
<evidence type="ECO:0000313" key="2">
    <source>
        <dbReference type="Proteomes" id="UP000254912"/>
    </source>
</evidence>
<dbReference type="KEGG" id="wso:WSWS_00265"/>
<sequence>MKEMIDLKNSLVKNVMDNLLKGIITTTTALSIFTAVGLTPVNAASITSATPTETTSNKKNNKAAFSTVTMAGEYSETNTSYYYRIYGAFNPGELISLHLHGRTYYGVVAQSAQSGIILKIAINDAPDTAVFTVNQQHVIGSKV</sequence>
<dbReference type="Proteomes" id="UP000254912">
    <property type="component" value="Unassembled WGS sequence"/>
</dbReference>
<dbReference type="RefSeq" id="WP_070229568.1">
    <property type="nucleotide sequence ID" value="NZ_BJYO01000006.1"/>
</dbReference>
<comment type="caution">
    <text evidence="1">The sequence shown here is derived from an EMBL/GenBank/DDBJ whole genome shotgun (WGS) entry which is preliminary data.</text>
</comment>
<dbReference type="AlphaFoldDB" id="A0A288Q8D0"/>
<dbReference type="GeneID" id="94545476"/>
<accession>A0A288Q8D0</accession>
<protein>
    <submittedName>
        <fullName evidence="1">Uncharacterized protein</fullName>
    </submittedName>
</protein>